<organism evidence="5 6">
    <name type="scientific">Hyaloscypha hepaticicola</name>
    <dbReference type="NCBI Taxonomy" id="2082293"/>
    <lineage>
        <taxon>Eukaryota</taxon>
        <taxon>Fungi</taxon>
        <taxon>Dikarya</taxon>
        <taxon>Ascomycota</taxon>
        <taxon>Pezizomycotina</taxon>
        <taxon>Leotiomycetes</taxon>
        <taxon>Helotiales</taxon>
        <taxon>Hyaloscyphaceae</taxon>
        <taxon>Hyaloscypha</taxon>
    </lineage>
</organism>
<accession>A0A2J6QIP1</accession>
<dbReference type="InterPro" id="IPR000608">
    <property type="entry name" value="UBC"/>
</dbReference>
<evidence type="ECO:0000256" key="2">
    <source>
        <dbReference type="ARBA" id="ARBA00022786"/>
    </source>
</evidence>
<gene>
    <name evidence="5" type="ORF">NA56DRAFT_732952</name>
</gene>
<dbReference type="STRING" id="1745343.A0A2J6QIP1"/>
<dbReference type="SUPFAM" id="SSF54495">
    <property type="entry name" value="UBC-like"/>
    <property type="match status" value="1"/>
</dbReference>
<dbReference type="SMART" id="SM00212">
    <property type="entry name" value="UBCc"/>
    <property type="match status" value="1"/>
</dbReference>
<feature type="compositionally biased region" description="Basic residues" evidence="3">
    <location>
        <begin position="194"/>
        <end position="203"/>
    </location>
</feature>
<evidence type="ECO:0000256" key="3">
    <source>
        <dbReference type="SAM" id="MobiDB-lite"/>
    </source>
</evidence>
<dbReference type="AlphaFoldDB" id="A0A2J6QIP1"/>
<dbReference type="Pfam" id="PF00179">
    <property type="entry name" value="UQ_con"/>
    <property type="match status" value="1"/>
</dbReference>
<keyword evidence="2" id="KW-0833">Ubl conjugation pathway</keyword>
<sequence>MPLQKLKDPFHKFKEALSKYLPSSSSSSKRGAIQMAPSASLGLGKRPEPPAAVEPIVQSLFGGARSQKMFPKELSADLVLFNNIFGQLHMKCRACHAPLALDVDSHFNTWLSGTQVIPPDSQISVFQCPKCDKSTCVGCGGDPKLNKHHFFTPLGVVNHCCHEGRLFGVWLLLARFDKAELPSKSTSSPANTRRGAKKPKPKKPALSTQSGVGYNSGSNGYDAYYEAFDTDFGDMLVDEASDFDDFSSTAMPMPMPMPAYYGQYVAPSYMSREQNVKVKEEKTKSQDQMLINTLKLLITFLPGVGSPSGPIEEIRLYRLSFLFDKIAELLRNDSIIDITQRKDLYNEVFNFVQAVASSPDLVGLLLEERPDKSNSPGIHSIQYSSQRPGFILEGIQSSPGTFAPSVFTGSLDTYRQAKSFLTISNMPQGDAPGGTGLAVHKLKGHFICREKKDDDDSVRMCERIIAIYELLEKQEDRPAITVDHTDAWTKFTEENRVTFDDDVLKNHRYLAEIRNLKSSNTKGRLVTIGKEVATMTTSLPPGIFVKVAESRSDAMKVLIIGPEGSPYSHGLFIFDLFLDANYPITPPKMSFVLDGNDNETYSFNPNLHRGGGVCLSLLNTWEGNPNEMWQPNKSTVLSVLVSIQAMILGAPIPWVNEPGFGNQENTPQAKDHKLLMQTKTVKYAMIGWLENKFNTPESKEYVWKEISQTYWKHKGKAAFETVKAWAVENPDLVKFGAKPLVARKRKGKNKEIQPESGPTQDLVEKLAQCLGLPYDNGSNKRKASSSGSSNDSKKQKSDSIKSAPEDSVDYRWYYKGGKTTKEVRAACKEFGIGSASTIDACVSKLEKHVNTKGKASEELVEKWGEMREVVRPVEGW</sequence>
<proteinExistence type="predicted"/>
<dbReference type="Gene3D" id="3.10.110.10">
    <property type="entry name" value="Ubiquitin Conjugating Enzyme"/>
    <property type="match status" value="1"/>
</dbReference>
<evidence type="ECO:0000256" key="1">
    <source>
        <dbReference type="ARBA" id="ARBA00022679"/>
    </source>
</evidence>
<dbReference type="Proteomes" id="UP000235672">
    <property type="component" value="Unassembled WGS sequence"/>
</dbReference>
<dbReference type="OrthoDB" id="47801at2759"/>
<keyword evidence="1" id="KW-0808">Transferase</keyword>
<dbReference type="InterPro" id="IPR016135">
    <property type="entry name" value="UBQ-conjugating_enzyme/RWD"/>
</dbReference>
<feature type="domain" description="UBC core" evidence="4">
    <location>
        <begin position="523"/>
        <end position="689"/>
    </location>
</feature>
<name>A0A2J6QIP1_9HELO</name>
<dbReference type="PROSITE" id="PS50127">
    <property type="entry name" value="UBC_2"/>
    <property type="match status" value="1"/>
</dbReference>
<evidence type="ECO:0000313" key="5">
    <source>
        <dbReference type="EMBL" id="PMD26131.1"/>
    </source>
</evidence>
<dbReference type="PANTHER" id="PTHR46116">
    <property type="entry name" value="(E3-INDEPENDENT) E2 UBIQUITIN-CONJUGATING ENZYME"/>
    <property type="match status" value="1"/>
</dbReference>
<evidence type="ECO:0000313" key="6">
    <source>
        <dbReference type="Proteomes" id="UP000235672"/>
    </source>
</evidence>
<dbReference type="GO" id="GO:0016740">
    <property type="term" value="F:transferase activity"/>
    <property type="evidence" value="ECO:0007669"/>
    <property type="project" value="UniProtKB-KW"/>
</dbReference>
<evidence type="ECO:0000259" key="4">
    <source>
        <dbReference type="PROSITE" id="PS50127"/>
    </source>
</evidence>
<reference evidence="5 6" key="1">
    <citation type="submission" date="2016-05" db="EMBL/GenBank/DDBJ databases">
        <title>A degradative enzymes factory behind the ericoid mycorrhizal symbiosis.</title>
        <authorList>
            <consortium name="DOE Joint Genome Institute"/>
            <person name="Martino E."/>
            <person name="Morin E."/>
            <person name="Grelet G."/>
            <person name="Kuo A."/>
            <person name="Kohler A."/>
            <person name="Daghino S."/>
            <person name="Barry K."/>
            <person name="Choi C."/>
            <person name="Cichocki N."/>
            <person name="Clum A."/>
            <person name="Copeland A."/>
            <person name="Hainaut M."/>
            <person name="Haridas S."/>
            <person name="Labutti K."/>
            <person name="Lindquist E."/>
            <person name="Lipzen A."/>
            <person name="Khouja H.-R."/>
            <person name="Murat C."/>
            <person name="Ohm R."/>
            <person name="Olson A."/>
            <person name="Spatafora J."/>
            <person name="Veneault-Fourrey C."/>
            <person name="Henrissat B."/>
            <person name="Grigoriev I."/>
            <person name="Martin F."/>
            <person name="Perotto S."/>
        </authorList>
    </citation>
    <scope>NUCLEOTIDE SEQUENCE [LARGE SCALE GENOMIC DNA]</scope>
    <source>
        <strain evidence="5 6">UAMH 7357</strain>
    </source>
</reference>
<feature type="region of interest" description="Disordered" evidence="3">
    <location>
        <begin position="182"/>
        <end position="213"/>
    </location>
</feature>
<feature type="region of interest" description="Disordered" evidence="3">
    <location>
        <begin position="774"/>
        <end position="803"/>
    </location>
</feature>
<keyword evidence="6" id="KW-1185">Reference proteome</keyword>
<dbReference type="EMBL" id="KZ613468">
    <property type="protein sequence ID" value="PMD26131.1"/>
    <property type="molecule type" value="Genomic_DNA"/>
</dbReference>
<protein>
    <recommendedName>
        <fullName evidence="4">UBC core domain-containing protein</fullName>
    </recommendedName>
</protein>